<dbReference type="PROSITE" id="PS00562">
    <property type="entry name" value="CBM1_1"/>
    <property type="match status" value="1"/>
</dbReference>
<accession>A0ABR4FFN1</accession>
<dbReference type="SUPFAM" id="SSF52266">
    <property type="entry name" value="SGNH hydrolase"/>
    <property type="match status" value="1"/>
</dbReference>
<comment type="caution">
    <text evidence="4">The sequence shown here is derived from an EMBL/GenBank/DDBJ whole genome shotgun (WGS) entry which is preliminary data.</text>
</comment>
<dbReference type="Gene3D" id="3.40.50.1110">
    <property type="entry name" value="SGNH hydrolase"/>
    <property type="match status" value="1"/>
</dbReference>
<feature type="chain" id="PRO_5046933103" description="CBM1 domain-containing protein" evidence="2">
    <location>
        <begin position="19"/>
        <end position="364"/>
    </location>
</feature>
<dbReference type="SUPFAM" id="SSF57180">
    <property type="entry name" value="Cellulose-binding domain"/>
    <property type="match status" value="1"/>
</dbReference>
<dbReference type="Pfam" id="PF00734">
    <property type="entry name" value="CBM_1"/>
    <property type="match status" value="1"/>
</dbReference>
<dbReference type="SMART" id="SM00236">
    <property type="entry name" value="fCBD"/>
    <property type="match status" value="1"/>
</dbReference>
<reference evidence="4 5" key="1">
    <citation type="submission" date="2024-03" db="EMBL/GenBank/DDBJ databases">
        <title>A high-quality draft genome sequence of Diaporthe vaccinii, a causative agent of upright dieback and viscid rot disease in cranberry plants.</title>
        <authorList>
            <person name="Sarrasin M."/>
            <person name="Lang B.F."/>
            <person name="Burger G."/>
        </authorList>
    </citation>
    <scope>NUCLEOTIDE SEQUENCE [LARGE SCALE GENOMIC DNA]</scope>
    <source>
        <strain evidence="4 5">IS7</strain>
    </source>
</reference>
<proteinExistence type="predicted"/>
<dbReference type="EMBL" id="JBAWTH010000001">
    <property type="protein sequence ID" value="KAL2293510.1"/>
    <property type="molecule type" value="Genomic_DNA"/>
</dbReference>
<evidence type="ECO:0000256" key="2">
    <source>
        <dbReference type="SAM" id="SignalP"/>
    </source>
</evidence>
<dbReference type="Proteomes" id="UP001600888">
    <property type="component" value="Unassembled WGS sequence"/>
</dbReference>
<keyword evidence="1 2" id="KW-0732">Signal</keyword>
<evidence type="ECO:0000259" key="3">
    <source>
        <dbReference type="PROSITE" id="PS51164"/>
    </source>
</evidence>
<dbReference type="InterPro" id="IPR035971">
    <property type="entry name" value="CBD_sf"/>
</dbReference>
<protein>
    <recommendedName>
        <fullName evidence="3">CBM1 domain-containing protein</fullName>
    </recommendedName>
</protein>
<evidence type="ECO:0000313" key="4">
    <source>
        <dbReference type="EMBL" id="KAL2293510.1"/>
    </source>
</evidence>
<dbReference type="Pfam" id="PF00657">
    <property type="entry name" value="Lipase_GDSL"/>
    <property type="match status" value="1"/>
</dbReference>
<organism evidence="4 5">
    <name type="scientific">Diaporthe vaccinii</name>
    <dbReference type="NCBI Taxonomy" id="105482"/>
    <lineage>
        <taxon>Eukaryota</taxon>
        <taxon>Fungi</taxon>
        <taxon>Dikarya</taxon>
        <taxon>Ascomycota</taxon>
        <taxon>Pezizomycotina</taxon>
        <taxon>Sordariomycetes</taxon>
        <taxon>Sordariomycetidae</taxon>
        <taxon>Diaporthales</taxon>
        <taxon>Diaporthaceae</taxon>
        <taxon>Diaporthe</taxon>
        <taxon>Diaporthe eres species complex</taxon>
    </lineage>
</organism>
<sequence>MASKSFWLMSFLAAVVSAQVPVYGQCGGIGFTGATNCAQGSVCTSLNAYYSQCIPGTSSAAAISTTSKASTTSTTTFKTVTTSTAVPSSAPTGSQYLITFGDSYSQTGFDINGTKPSASNPLGNPPLPGWTASGGLNWVGMLVSQLQVSNLLSYNFAYGGATTDSNLVKPYDPSVKSFVDQVGQFSSSLAAHPSYAPWTALNTLVGVWIGVNDVGNTYWLSNVTDVTNAVIAKYFEQLQIIYNAGARNFVLLSVPPIQYTPMMLQQASSARDAEATVIAKYNQLLASSLAKFTSANSGVNAKIVNTTTPFMTAINNPTAYGSPDATCYNADGKSCLWFNDYHPGYAINELVAKAVASAWKGSFF</sequence>
<dbReference type="CDD" id="cd01846">
    <property type="entry name" value="fatty_acyltransferase_like"/>
    <property type="match status" value="1"/>
</dbReference>
<dbReference type="InterPro" id="IPR000254">
    <property type="entry name" value="CBD"/>
</dbReference>
<keyword evidence="5" id="KW-1185">Reference proteome</keyword>
<feature type="domain" description="CBM1" evidence="3">
    <location>
        <begin position="18"/>
        <end position="54"/>
    </location>
</feature>
<dbReference type="InterPro" id="IPR001087">
    <property type="entry name" value="GDSL"/>
</dbReference>
<feature type="signal peptide" evidence="2">
    <location>
        <begin position="1"/>
        <end position="18"/>
    </location>
</feature>
<dbReference type="InterPro" id="IPR036514">
    <property type="entry name" value="SGNH_hydro_sf"/>
</dbReference>
<name>A0ABR4FFN1_9PEZI</name>
<gene>
    <name evidence="4" type="ORF">FJTKL_05397</name>
</gene>
<dbReference type="InterPro" id="IPR050592">
    <property type="entry name" value="GDSL_lipolytic_enzyme"/>
</dbReference>
<evidence type="ECO:0000313" key="5">
    <source>
        <dbReference type="Proteomes" id="UP001600888"/>
    </source>
</evidence>
<dbReference type="PROSITE" id="PS51164">
    <property type="entry name" value="CBM1_2"/>
    <property type="match status" value="1"/>
</dbReference>
<dbReference type="PANTHER" id="PTHR45642">
    <property type="entry name" value="GDSL ESTERASE/LIPASE EXL3"/>
    <property type="match status" value="1"/>
</dbReference>
<evidence type="ECO:0000256" key="1">
    <source>
        <dbReference type="ARBA" id="ARBA00022729"/>
    </source>
</evidence>
<dbReference type="PANTHER" id="PTHR45642:SF139">
    <property type="entry name" value="SGNH HYDROLASE-TYPE ESTERASE DOMAIN-CONTAINING PROTEIN"/>
    <property type="match status" value="1"/>
</dbReference>